<dbReference type="AlphaFoldDB" id="A0A1I5TI03"/>
<proteinExistence type="predicted"/>
<keyword evidence="2" id="KW-1185">Reference proteome</keyword>
<dbReference type="Proteomes" id="UP000198727">
    <property type="component" value="Unassembled WGS sequence"/>
</dbReference>
<dbReference type="EMBL" id="FOWW01000003">
    <property type="protein sequence ID" value="SFP82690.1"/>
    <property type="molecule type" value="Genomic_DNA"/>
</dbReference>
<dbReference type="RefSeq" id="WP_166677662.1">
    <property type="nucleotide sequence ID" value="NZ_FOWW01000003.1"/>
</dbReference>
<sequence>MDDESQGHLAAIARTCQRGFRFVHLRRNGEVAAIHGQRWRAGAVDTYLVLGPDEAVGARYRAEDYGMAGRAPLWQTTGSVADVIAELLALPPHGAPGAPRLAVRPASALWIPGRVL</sequence>
<gene>
    <name evidence="1" type="ORF">SAMN05421810_103536</name>
</gene>
<dbReference type="STRING" id="587909.SAMN05421810_103536"/>
<protein>
    <submittedName>
        <fullName evidence="1">Uncharacterized protein</fullName>
    </submittedName>
</protein>
<accession>A0A1I5TI03</accession>
<evidence type="ECO:0000313" key="1">
    <source>
        <dbReference type="EMBL" id="SFP82690.1"/>
    </source>
</evidence>
<evidence type="ECO:0000313" key="2">
    <source>
        <dbReference type="Proteomes" id="UP000198727"/>
    </source>
</evidence>
<name>A0A1I5TI03_9PSEU</name>
<organism evidence="1 2">
    <name type="scientific">Amycolatopsis arida</name>
    <dbReference type="NCBI Taxonomy" id="587909"/>
    <lineage>
        <taxon>Bacteria</taxon>
        <taxon>Bacillati</taxon>
        <taxon>Actinomycetota</taxon>
        <taxon>Actinomycetes</taxon>
        <taxon>Pseudonocardiales</taxon>
        <taxon>Pseudonocardiaceae</taxon>
        <taxon>Amycolatopsis</taxon>
    </lineage>
</organism>
<reference evidence="2" key="1">
    <citation type="submission" date="2016-10" db="EMBL/GenBank/DDBJ databases">
        <authorList>
            <person name="Varghese N."/>
            <person name="Submissions S."/>
        </authorList>
    </citation>
    <scope>NUCLEOTIDE SEQUENCE [LARGE SCALE GENOMIC DNA]</scope>
    <source>
        <strain evidence="2">CGMCC 4.5579</strain>
    </source>
</reference>